<organism evidence="2 3">
    <name type="scientific">Arachis hypogaea</name>
    <name type="common">Peanut</name>
    <dbReference type="NCBI Taxonomy" id="3818"/>
    <lineage>
        <taxon>Eukaryota</taxon>
        <taxon>Viridiplantae</taxon>
        <taxon>Streptophyta</taxon>
        <taxon>Embryophyta</taxon>
        <taxon>Tracheophyta</taxon>
        <taxon>Spermatophyta</taxon>
        <taxon>Magnoliopsida</taxon>
        <taxon>eudicotyledons</taxon>
        <taxon>Gunneridae</taxon>
        <taxon>Pentapetalae</taxon>
        <taxon>rosids</taxon>
        <taxon>fabids</taxon>
        <taxon>Fabales</taxon>
        <taxon>Fabaceae</taxon>
        <taxon>Papilionoideae</taxon>
        <taxon>50 kb inversion clade</taxon>
        <taxon>dalbergioids sensu lato</taxon>
        <taxon>Dalbergieae</taxon>
        <taxon>Pterocarpus clade</taxon>
        <taxon>Arachis</taxon>
    </lineage>
</organism>
<dbReference type="AlphaFoldDB" id="A0A445BMA4"/>
<dbReference type="Proteomes" id="UP000289738">
    <property type="component" value="Chromosome A09"/>
</dbReference>
<feature type="domain" description="Transposase MuDR plant" evidence="1">
    <location>
        <begin position="33"/>
        <end position="91"/>
    </location>
</feature>
<evidence type="ECO:0000259" key="1">
    <source>
        <dbReference type="Pfam" id="PF03108"/>
    </source>
</evidence>
<evidence type="ECO:0000313" key="2">
    <source>
        <dbReference type="EMBL" id="RYR39809.1"/>
    </source>
</evidence>
<accession>A0A445BMA4</accession>
<evidence type="ECO:0000313" key="3">
    <source>
        <dbReference type="Proteomes" id="UP000289738"/>
    </source>
</evidence>
<comment type="caution">
    <text evidence="2">The sequence shown here is derived from an EMBL/GenBank/DDBJ whole genome shotgun (WGS) entry which is preliminary data.</text>
</comment>
<gene>
    <name evidence="2" type="ORF">Ahy_A09g045408</name>
</gene>
<sequence>MRNLDLITIHAPKFPKYANMGEGNVAAEDGEFSIGIEFGSTESTISAIKSYIISKEVDYIVYESEPQTFYAKCKGYSIGCDWLIRTSLIRKKDASKPLVEANPSIKVKYIITAVQSRFNYTLHFDMIADASKPLVEANPSIKVKYIIVAVQSRFNYTVSYHKTWLTKQKSVAKVSNDWEVLIKFCQCG</sequence>
<reference evidence="2 3" key="1">
    <citation type="submission" date="2019-01" db="EMBL/GenBank/DDBJ databases">
        <title>Sequencing of cultivated peanut Arachis hypogaea provides insights into genome evolution and oil improvement.</title>
        <authorList>
            <person name="Chen X."/>
        </authorList>
    </citation>
    <scope>NUCLEOTIDE SEQUENCE [LARGE SCALE GENOMIC DNA]</scope>
    <source>
        <strain evidence="3">cv. Fuhuasheng</strain>
        <tissue evidence="2">Leaves</tissue>
    </source>
</reference>
<dbReference type="EMBL" id="SDMP01000009">
    <property type="protein sequence ID" value="RYR39809.1"/>
    <property type="molecule type" value="Genomic_DNA"/>
</dbReference>
<protein>
    <recommendedName>
        <fullName evidence="1">Transposase MuDR plant domain-containing protein</fullName>
    </recommendedName>
</protein>
<dbReference type="Pfam" id="PF03108">
    <property type="entry name" value="DBD_Tnp_Mut"/>
    <property type="match status" value="1"/>
</dbReference>
<dbReference type="InterPro" id="IPR004332">
    <property type="entry name" value="Transposase_MuDR"/>
</dbReference>
<keyword evidence="3" id="KW-1185">Reference proteome</keyword>
<name>A0A445BMA4_ARAHY</name>
<proteinExistence type="predicted"/>